<accession>A0ABQ9X6Q1</accession>
<organism evidence="2 3">
    <name type="scientific">Blattamonas nauphoetae</name>
    <dbReference type="NCBI Taxonomy" id="2049346"/>
    <lineage>
        <taxon>Eukaryota</taxon>
        <taxon>Metamonada</taxon>
        <taxon>Preaxostyla</taxon>
        <taxon>Oxymonadida</taxon>
        <taxon>Blattamonas</taxon>
    </lineage>
</organism>
<reference evidence="2 3" key="1">
    <citation type="journal article" date="2022" name="bioRxiv">
        <title>Genomics of Preaxostyla Flagellates Illuminates Evolutionary Transitions and the Path Towards Mitochondrial Loss.</title>
        <authorList>
            <person name="Novak L.V.F."/>
            <person name="Treitli S.C."/>
            <person name="Pyrih J."/>
            <person name="Halakuc P."/>
            <person name="Pipaliya S.V."/>
            <person name="Vacek V."/>
            <person name="Brzon O."/>
            <person name="Soukal P."/>
            <person name="Eme L."/>
            <person name="Dacks J.B."/>
            <person name="Karnkowska A."/>
            <person name="Elias M."/>
            <person name="Hampl V."/>
        </authorList>
    </citation>
    <scope>NUCLEOTIDE SEQUENCE [LARGE SCALE GENOMIC DNA]</scope>
    <source>
        <strain evidence="2">NAU3</strain>
        <tissue evidence="2">Gut</tissue>
    </source>
</reference>
<gene>
    <name evidence="2" type="ORF">BLNAU_19076</name>
</gene>
<protein>
    <recommendedName>
        <fullName evidence="4">B30.2/SPRY domain-containing protein</fullName>
    </recommendedName>
</protein>
<dbReference type="EMBL" id="JARBJD010000241">
    <property type="protein sequence ID" value="KAK2946000.1"/>
    <property type="molecule type" value="Genomic_DNA"/>
</dbReference>
<keyword evidence="1" id="KW-0175">Coiled coil</keyword>
<evidence type="ECO:0000313" key="2">
    <source>
        <dbReference type="EMBL" id="KAK2946000.1"/>
    </source>
</evidence>
<dbReference type="Proteomes" id="UP001281761">
    <property type="component" value="Unassembled WGS sequence"/>
</dbReference>
<keyword evidence="3" id="KW-1185">Reference proteome</keyword>
<feature type="coiled-coil region" evidence="1">
    <location>
        <begin position="58"/>
        <end position="85"/>
    </location>
</feature>
<evidence type="ECO:0008006" key="4">
    <source>
        <dbReference type="Google" id="ProtNLM"/>
    </source>
</evidence>
<evidence type="ECO:0000313" key="3">
    <source>
        <dbReference type="Proteomes" id="UP001281761"/>
    </source>
</evidence>
<comment type="caution">
    <text evidence="2">The sequence shown here is derived from an EMBL/GenBank/DDBJ whole genome shotgun (WGS) entry which is preliminary data.</text>
</comment>
<proteinExistence type="predicted"/>
<sequence length="258" mass="29375">MSTREARLFVDDSEQPGIFTDIPSPLCLGISTHNVNAPIEVLHLVRTDSLKTEQGKQRLSLSTHIVALEEENLKLEEKIDRMRMMMRTEWIGTESLKTIDRTVPMLTPTKLTQIVKLEKNYEWRTAFSFPIDEGEWELKIRGNDSSWFVMLGFLKYPLPEDATQFQCGYHSGGIGGDFILYSGGMWQKKEIKPAGTNKKCDRVGQTAAIRVNMTTREARLFVNDSEQPGIFTDIPSPLCLGITTHNQKPVEVSWLKRI</sequence>
<name>A0ABQ9X6Q1_9EUKA</name>
<evidence type="ECO:0000256" key="1">
    <source>
        <dbReference type="SAM" id="Coils"/>
    </source>
</evidence>